<evidence type="ECO:0000256" key="5">
    <source>
        <dbReference type="ARBA" id="ARBA00022777"/>
    </source>
</evidence>
<dbReference type="InterPro" id="IPR011990">
    <property type="entry name" value="TPR-like_helical_dom_sf"/>
</dbReference>
<sequence length="495" mass="54487">MRRVIQERFELIRRIGRGGMGEVWEAKDLRLKRLVAVKLLRLDGAGGGSSRLERRFEQEADLLARLGHPGVPVIHDTGRHEGDALYIAMELVHGQTLADRLKEHGPFPVTLAASVTVQTVEVLTEAHRIPVIHRDLKPSNLMLTDKGMLKVLDFGIAAARQDDPDAPRLTGTNDLLGTPGFISPEQGLGKPATARSDLYALGCVLYEILAGKPPFELQGGVPLALLLKHMHDKPVPVTEHRADVPAEFADLVMRLLAKDPADRPSVREVWEGARTWLEPQTSPGPRTPSPDRPAPASSRARHASDAEGTQSAASLSEEVRALAARGEHAAAAALLEEHLHGTRRRLDDTEMLPLRLTYAELLIESEEFTTAYEVFFSLGGALRQRRPATDRDVLSCRAGAARCLSELGRTPEARHEYEALLPVQQHVFGPMDRAVFDTRYEIAALTARGGLIESAQAQLTGLDADQQRVLPRTDPRHARTAALLERLDRFERHSA</sequence>
<feature type="domain" description="Protein kinase" evidence="9">
    <location>
        <begin position="9"/>
        <end position="277"/>
    </location>
</feature>
<dbReference type="PROSITE" id="PS00108">
    <property type="entry name" value="PROTEIN_KINASE_ST"/>
    <property type="match status" value="1"/>
</dbReference>
<keyword evidence="5 10" id="KW-0418">Kinase</keyword>
<evidence type="ECO:0000313" key="10">
    <source>
        <dbReference type="EMBL" id="MFI9122781.1"/>
    </source>
</evidence>
<dbReference type="EMBL" id="JBITYT010000012">
    <property type="protein sequence ID" value="MFI9122781.1"/>
    <property type="molecule type" value="Genomic_DNA"/>
</dbReference>
<name>A0ABW8D0Z5_STRBI</name>
<organism evidence="10 11">
    <name type="scientific">Streptomyces bikiniensis</name>
    <dbReference type="NCBI Taxonomy" id="1896"/>
    <lineage>
        <taxon>Bacteria</taxon>
        <taxon>Bacillati</taxon>
        <taxon>Actinomycetota</taxon>
        <taxon>Actinomycetes</taxon>
        <taxon>Kitasatosporales</taxon>
        <taxon>Streptomycetaceae</taxon>
        <taxon>Streptomyces</taxon>
    </lineage>
</organism>
<dbReference type="EC" id="2.7.11.1" evidence="1"/>
<dbReference type="CDD" id="cd14014">
    <property type="entry name" value="STKc_PknB_like"/>
    <property type="match status" value="1"/>
</dbReference>
<dbReference type="InterPro" id="IPR008271">
    <property type="entry name" value="Ser/Thr_kinase_AS"/>
</dbReference>
<evidence type="ECO:0000256" key="2">
    <source>
        <dbReference type="ARBA" id="ARBA00022527"/>
    </source>
</evidence>
<keyword evidence="4 7" id="KW-0547">Nucleotide-binding</keyword>
<evidence type="ECO:0000256" key="4">
    <source>
        <dbReference type="ARBA" id="ARBA00022741"/>
    </source>
</evidence>
<evidence type="ECO:0000259" key="9">
    <source>
        <dbReference type="PROSITE" id="PS50011"/>
    </source>
</evidence>
<dbReference type="PANTHER" id="PTHR43289">
    <property type="entry name" value="MITOGEN-ACTIVATED PROTEIN KINASE KINASE KINASE 20-RELATED"/>
    <property type="match status" value="1"/>
</dbReference>
<feature type="binding site" evidence="7">
    <location>
        <position position="38"/>
    </location>
    <ligand>
        <name>ATP</name>
        <dbReference type="ChEBI" id="CHEBI:30616"/>
    </ligand>
</feature>
<dbReference type="PANTHER" id="PTHR43289:SF6">
    <property type="entry name" value="SERINE_THREONINE-PROTEIN KINASE NEKL-3"/>
    <property type="match status" value="1"/>
</dbReference>
<dbReference type="PROSITE" id="PS50011">
    <property type="entry name" value="PROTEIN_KINASE_DOM"/>
    <property type="match status" value="1"/>
</dbReference>
<dbReference type="InterPro" id="IPR017441">
    <property type="entry name" value="Protein_kinase_ATP_BS"/>
</dbReference>
<dbReference type="Proteomes" id="UP001614391">
    <property type="component" value="Unassembled WGS sequence"/>
</dbReference>
<dbReference type="Gene3D" id="3.30.200.20">
    <property type="entry name" value="Phosphorylase Kinase, domain 1"/>
    <property type="match status" value="1"/>
</dbReference>
<reference evidence="10 11" key="1">
    <citation type="submission" date="2024-10" db="EMBL/GenBank/DDBJ databases">
        <title>The Natural Products Discovery Center: Release of the First 8490 Sequenced Strains for Exploring Actinobacteria Biosynthetic Diversity.</title>
        <authorList>
            <person name="Kalkreuter E."/>
            <person name="Kautsar S.A."/>
            <person name="Yang D."/>
            <person name="Bader C.D."/>
            <person name="Teijaro C.N."/>
            <person name="Fluegel L."/>
            <person name="Davis C.M."/>
            <person name="Simpson J.R."/>
            <person name="Lauterbach L."/>
            <person name="Steele A.D."/>
            <person name="Gui C."/>
            <person name="Meng S."/>
            <person name="Li G."/>
            <person name="Viehrig K."/>
            <person name="Ye F."/>
            <person name="Su P."/>
            <person name="Kiefer A.F."/>
            <person name="Nichols A."/>
            <person name="Cepeda A.J."/>
            <person name="Yan W."/>
            <person name="Fan B."/>
            <person name="Jiang Y."/>
            <person name="Adhikari A."/>
            <person name="Zheng C.-J."/>
            <person name="Schuster L."/>
            <person name="Cowan T.M."/>
            <person name="Smanski M.J."/>
            <person name="Chevrette M.G."/>
            <person name="De Carvalho L.P.S."/>
            <person name="Shen B."/>
        </authorList>
    </citation>
    <scope>NUCLEOTIDE SEQUENCE [LARGE SCALE GENOMIC DNA]</scope>
    <source>
        <strain evidence="10 11">NPDC053346</strain>
    </source>
</reference>
<evidence type="ECO:0000313" key="11">
    <source>
        <dbReference type="Proteomes" id="UP001614391"/>
    </source>
</evidence>
<keyword evidence="2" id="KW-0723">Serine/threonine-protein kinase</keyword>
<evidence type="ECO:0000256" key="3">
    <source>
        <dbReference type="ARBA" id="ARBA00022679"/>
    </source>
</evidence>
<dbReference type="InterPro" id="IPR000719">
    <property type="entry name" value="Prot_kinase_dom"/>
</dbReference>
<keyword evidence="3 10" id="KW-0808">Transferase</keyword>
<evidence type="ECO:0000256" key="6">
    <source>
        <dbReference type="ARBA" id="ARBA00022840"/>
    </source>
</evidence>
<dbReference type="GO" id="GO:0004674">
    <property type="term" value="F:protein serine/threonine kinase activity"/>
    <property type="evidence" value="ECO:0007669"/>
    <property type="project" value="UniProtKB-EC"/>
</dbReference>
<comment type="caution">
    <text evidence="10">The sequence shown here is derived from an EMBL/GenBank/DDBJ whole genome shotgun (WGS) entry which is preliminary data.</text>
</comment>
<accession>A0ABW8D0Z5</accession>
<keyword evidence="6 7" id="KW-0067">ATP-binding</keyword>
<dbReference type="SUPFAM" id="SSF56112">
    <property type="entry name" value="Protein kinase-like (PK-like)"/>
    <property type="match status" value="1"/>
</dbReference>
<dbReference type="Gene3D" id="1.10.510.10">
    <property type="entry name" value="Transferase(Phosphotransferase) domain 1"/>
    <property type="match status" value="1"/>
</dbReference>
<keyword evidence="11" id="KW-1185">Reference proteome</keyword>
<protein>
    <recommendedName>
        <fullName evidence="1">non-specific serine/threonine protein kinase</fullName>
        <ecNumber evidence="1">2.7.11.1</ecNumber>
    </recommendedName>
</protein>
<dbReference type="Gene3D" id="1.25.40.10">
    <property type="entry name" value="Tetratricopeptide repeat domain"/>
    <property type="match status" value="1"/>
</dbReference>
<dbReference type="RefSeq" id="WP_399619195.1">
    <property type="nucleotide sequence ID" value="NZ_JBITYT010000012.1"/>
</dbReference>
<feature type="region of interest" description="Disordered" evidence="8">
    <location>
        <begin position="274"/>
        <end position="315"/>
    </location>
</feature>
<dbReference type="SMART" id="SM00220">
    <property type="entry name" value="S_TKc"/>
    <property type="match status" value="1"/>
</dbReference>
<dbReference type="Pfam" id="PF00069">
    <property type="entry name" value="Pkinase"/>
    <property type="match status" value="1"/>
</dbReference>
<evidence type="ECO:0000256" key="7">
    <source>
        <dbReference type="PROSITE-ProRule" id="PRU10141"/>
    </source>
</evidence>
<evidence type="ECO:0000256" key="8">
    <source>
        <dbReference type="SAM" id="MobiDB-lite"/>
    </source>
</evidence>
<evidence type="ECO:0000256" key="1">
    <source>
        <dbReference type="ARBA" id="ARBA00012513"/>
    </source>
</evidence>
<gene>
    <name evidence="10" type="ORF">ACIGW0_25900</name>
</gene>
<proteinExistence type="predicted"/>
<dbReference type="InterPro" id="IPR011009">
    <property type="entry name" value="Kinase-like_dom_sf"/>
</dbReference>
<dbReference type="PROSITE" id="PS00107">
    <property type="entry name" value="PROTEIN_KINASE_ATP"/>
    <property type="match status" value="1"/>
</dbReference>